<dbReference type="AlphaFoldDB" id="A0A0W8F5H0"/>
<reference evidence="1" key="1">
    <citation type="journal article" date="2015" name="Proc. Natl. Acad. Sci. U.S.A.">
        <title>Networks of energetic and metabolic interactions define dynamics in microbial communities.</title>
        <authorList>
            <person name="Embree M."/>
            <person name="Liu J.K."/>
            <person name="Al-Bassam M.M."/>
            <person name="Zengler K."/>
        </authorList>
    </citation>
    <scope>NUCLEOTIDE SEQUENCE</scope>
</reference>
<accession>A0A0W8F5H0</accession>
<name>A0A0W8F5H0_9ZZZZ</name>
<protein>
    <submittedName>
        <fullName evidence="1">Uncharacterized protein</fullName>
    </submittedName>
</protein>
<dbReference type="EMBL" id="LNQE01001514">
    <property type="protein sequence ID" value="KUG16108.1"/>
    <property type="molecule type" value="Genomic_DNA"/>
</dbReference>
<evidence type="ECO:0000313" key="1">
    <source>
        <dbReference type="EMBL" id="KUG16108.1"/>
    </source>
</evidence>
<sequence length="45" mass="5074">MDPNIESHDLFLITKSFLLKARVIISKIVGKGQVMPLFSQDSRSI</sequence>
<proteinExistence type="predicted"/>
<gene>
    <name evidence="1" type="ORF">ASZ90_014217</name>
</gene>
<organism evidence="1">
    <name type="scientific">hydrocarbon metagenome</name>
    <dbReference type="NCBI Taxonomy" id="938273"/>
    <lineage>
        <taxon>unclassified sequences</taxon>
        <taxon>metagenomes</taxon>
        <taxon>ecological metagenomes</taxon>
    </lineage>
</organism>
<comment type="caution">
    <text evidence="1">The sequence shown here is derived from an EMBL/GenBank/DDBJ whole genome shotgun (WGS) entry which is preliminary data.</text>
</comment>